<sequence length="457" mass="51376">MNHKIVVVDDDRDYLDVLGRKLADIGFHRVRLEDSSVRLAQEVKAGLSFDLALIDMTMPDVDGMALLETIKTHSPSTECIMVTAINEARIAVECLNKGAYDYLVKPVATEDLALAIKRTLERKRLLDLLDLEKRDDLPTLENEAPFLPIITQSKKVLRILKEAELHASSLVPVLITGESGTGKELLARAIHGASHRAQHPFTPINMASLTSSLFEAEFFGHTKGAFTGAESGRVGYLEYTNKGTLFLDEIGDLPLSLQGKLLRVLQDGDFSKLGSSTRQKVDLRFIAATNENLEQMIAKKRFRKDLYYRIRGGWLHLPPLRERQEDIFLLTRKFLEKYYDVNRDGFIEKSALTLLMHYSYPGNIRELKSILQSAVNLARGEAIRESHLPAHISASLKDCAEENTLTASSPIKPLSEVEKNHISDAYRQTGKNKSKTARLLGIGLNTLRRKLVRYEIQ</sequence>
<dbReference type="Proteomes" id="UP000427906">
    <property type="component" value="Chromosome"/>
</dbReference>
<keyword evidence="1" id="KW-0547">Nucleotide-binding</keyword>
<feature type="domain" description="Sigma-54 factor interaction" evidence="6">
    <location>
        <begin position="149"/>
        <end position="376"/>
    </location>
</feature>
<dbReference type="InterPro" id="IPR058031">
    <property type="entry name" value="AAA_lid_NorR"/>
</dbReference>
<dbReference type="SMART" id="SM00448">
    <property type="entry name" value="REC"/>
    <property type="match status" value="1"/>
</dbReference>
<dbReference type="Pfam" id="PF00072">
    <property type="entry name" value="Response_reg"/>
    <property type="match status" value="1"/>
</dbReference>
<feature type="modified residue" description="4-aspartylphosphate" evidence="5">
    <location>
        <position position="55"/>
    </location>
</feature>
<feature type="domain" description="Response regulatory" evidence="7">
    <location>
        <begin position="4"/>
        <end position="120"/>
    </location>
</feature>
<proteinExistence type="predicted"/>
<dbReference type="PROSITE" id="PS50110">
    <property type="entry name" value="RESPONSE_REGULATORY"/>
    <property type="match status" value="1"/>
</dbReference>
<keyword evidence="4" id="KW-0804">Transcription</keyword>
<dbReference type="SUPFAM" id="SSF52540">
    <property type="entry name" value="P-loop containing nucleoside triphosphate hydrolases"/>
    <property type="match status" value="1"/>
</dbReference>
<evidence type="ECO:0000313" key="9">
    <source>
        <dbReference type="Proteomes" id="UP000427906"/>
    </source>
</evidence>
<dbReference type="GO" id="GO:0005524">
    <property type="term" value="F:ATP binding"/>
    <property type="evidence" value="ECO:0007669"/>
    <property type="project" value="UniProtKB-KW"/>
</dbReference>
<dbReference type="GO" id="GO:0043565">
    <property type="term" value="F:sequence-specific DNA binding"/>
    <property type="evidence" value="ECO:0007669"/>
    <property type="project" value="InterPro"/>
</dbReference>
<gene>
    <name evidence="8" type="ORF">DSCA_41190</name>
</gene>
<dbReference type="CDD" id="cd00156">
    <property type="entry name" value="REC"/>
    <property type="match status" value="1"/>
</dbReference>
<dbReference type="PROSITE" id="PS00675">
    <property type="entry name" value="SIGMA54_INTERACT_1"/>
    <property type="match status" value="1"/>
</dbReference>
<dbReference type="InterPro" id="IPR002197">
    <property type="entry name" value="HTH_Fis"/>
</dbReference>
<keyword evidence="3" id="KW-0805">Transcription regulation</keyword>
<dbReference type="InterPro" id="IPR001789">
    <property type="entry name" value="Sig_transdc_resp-reg_receiver"/>
</dbReference>
<dbReference type="OrthoDB" id="9763792at2"/>
<dbReference type="InterPro" id="IPR027417">
    <property type="entry name" value="P-loop_NTPase"/>
</dbReference>
<dbReference type="PANTHER" id="PTHR32071">
    <property type="entry name" value="TRANSCRIPTIONAL REGULATORY PROTEIN"/>
    <property type="match status" value="1"/>
</dbReference>
<dbReference type="Pfam" id="PF25601">
    <property type="entry name" value="AAA_lid_14"/>
    <property type="match status" value="1"/>
</dbReference>
<dbReference type="SUPFAM" id="SSF46689">
    <property type="entry name" value="Homeodomain-like"/>
    <property type="match status" value="1"/>
</dbReference>
<dbReference type="InterPro" id="IPR011006">
    <property type="entry name" value="CheY-like_superfamily"/>
</dbReference>
<evidence type="ECO:0000259" key="6">
    <source>
        <dbReference type="PROSITE" id="PS50045"/>
    </source>
</evidence>
<dbReference type="PRINTS" id="PR01590">
    <property type="entry name" value="HTHFIS"/>
</dbReference>
<evidence type="ECO:0000313" key="8">
    <source>
        <dbReference type="EMBL" id="BBO70189.1"/>
    </source>
</evidence>
<keyword evidence="5" id="KW-0597">Phosphoprotein</keyword>
<dbReference type="Gene3D" id="1.10.8.60">
    <property type="match status" value="1"/>
</dbReference>
<keyword evidence="2" id="KW-0067">ATP-binding</keyword>
<dbReference type="InterPro" id="IPR002078">
    <property type="entry name" value="Sigma_54_int"/>
</dbReference>
<organism evidence="8 9">
    <name type="scientific">Desulfosarcina alkanivorans</name>
    <dbReference type="NCBI Taxonomy" id="571177"/>
    <lineage>
        <taxon>Bacteria</taxon>
        <taxon>Pseudomonadati</taxon>
        <taxon>Thermodesulfobacteriota</taxon>
        <taxon>Desulfobacteria</taxon>
        <taxon>Desulfobacterales</taxon>
        <taxon>Desulfosarcinaceae</taxon>
        <taxon>Desulfosarcina</taxon>
    </lineage>
</organism>
<dbReference type="AlphaFoldDB" id="A0A5K7YQL5"/>
<dbReference type="KEGG" id="dalk:DSCA_41190"/>
<dbReference type="InterPro" id="IPR025662">
    <property type="entry name" value="Sigma_54_int_dom_ATP-bd_1"/>
</dbReference>
<dbReference type="InterPro" id="IPR009057">
    <property type="entry name" value="Homeodomain-like_sf"/>
</dbReference>
<dbReference type="GO" id="GO:0000160">
    <property type="term" value="P:phosphorelay signal transduction system"/>
    <property type="evidence" value="ECO:0007669"/>
    <property type="project" value="InterPro"/>
</dbReference>
<reference evidence="8 9" key="1">
    <citation type="submission" date="2019-11" db="EMBL/GenBank/DDBJ databases">
        <title>Comparative genomics of hydrocarbon-degrading Desulfosarcina strains.</title>
        <authorList>
            <person name="Watanabe M."/>
            <person name="Kojima H."/>
            <person name="Fukui M."/>
        </authorList>
    </citation>
    <scope>NUCLEOTIDE SEQUENCE [LARGE SCALE GENOMIC DNA]</scope>
    <source>
        <strain evidence="8 9">PL12</strain>
    </source>
</reference>
<keyword evidence="9" id="KW-1185">Reference proteome</keyword>
<dbReference type="Pfam" id="PF00158">
    <property type="entry name" value="Sigma54_activat"/>
    <property type="match status" value="1"/>
</dbReference>
<dbReference type="PANTHER" id="PTHR32071:SF13">
    <property type="entry name" value="RESPONSE REGULATOR HSFA"/>
    <property type="match status" value="1"/>
</dbReference>
<dbReference type="SUPFAM" id="SSF52172">
    <property type="entry name" value="CheY-like"/>
    <property type="match status" value="1"/>
</dbReference>
<evidence type="ECO:0000256" key="2">
    <source>
        <dbReference type="ARBA" id="ARBA00022840"/>
    </source>
</evidence>
<dbReference type="Gene3D" id="3.40.50.300">
    <property type="entry name" value="P-loop containing nucleotide triphosphate hydrolases"/>
    <property type="match status" value="1"/>
</dbReference>
<dbReference type="Gene3D" id="3.40.50.2300">
    <property type="match status" value="1"/>
</dbReference>
<evidence type="ECO:0000256" key="1">
    <source>
        <dbReference type="ARBA" id="ARBA00022741"/>
    </source>
</evidence>
<dbReference type="RefSeq" id="WP_155318155.1">
    <property type="nucleotide sequence ID" value="NZ_AP021874.1"/>
</dbReference>
<dbReference type="GO" id="GO:0006355">
    <property type="term" value="P:regulation of DNA-templated transcription"/>
    <property type="evidence" value="ECO:0007669"/>
    <property type="project" value="InterPro"/>
</dbReference>
<name>A0A5K7YQL5_9BACT</name>
<dbReference type="InterPro" id="IPR003593">
    <property type="entry name" value="AAA+_ATPase"/>
</dbReference>
<dbReference type="CDD" id="cd00009">
    <property type="entry name" value="AAA"/>
    <property type="match status" value="1"/>
</dbReference>
<dbReference type="PROSITE" id="PS50045">
    <property type="entry name" value="SIGMA54_INTERACT_4"/>
    <property type="match status" value="1"/>
</dbReference>
<dbReference type="FunFam" id="3.40.50.300:FF:000006">
    <property type="entry name" value="DNA-binding transcriptional regulator NtrC"/>
    <property type="match status" value="1"/>
</dbReference>
<evidence type="ECO:0000259" key="7">
    <source>
        <dbReference type="PROSITE" id="PS50110"/>
    </source>
</evidence>
<protein>
    <submittedName>
        <fullName evidence="8">Acetoacetate metabolism regulatory protein AtoC</fullName>
    </submittedName>
</protein>
<evidence type="ECO:0000256" key="5">
    <source>
        <dbReference type="PROSITE-ProRule" id="PRU00169"/>
    </source>
</evidence>
<accession>A0A5K7YQL5</accession>
<dbReference type="Gene3D" id="1.10.10.60">
    <property type="entry name" value="Homeodomain-like"/>
    <property type="match status" value="1"/>
</dbReference>
<evidence type="ECO:0000256" key="3">
    <source>
        <dbReference type="ARBA" id="ARBA00023015"/>
    </source>
</evidence>
<dbReference type="Pfam" id="PF02954">
    <property type="entry name" value="HTH_8"/>
    <property type="match status" value="1"/>
</dbReference>
<evidence type="ECO:0000256" key="4">
    <source>
        <dbReference type="ARBA" id="ARBA00023163"/>
    </source>
</evidence>
<dbReference type="EMBL" id="AP021874">
    <property type="protein sequence ID" value="BBO70189.1"/>
    <property type="molecule type" value="Genomic_DNA"/>
</dbReference>
<dbReference type="SMART" id="SM00382">
    <property type="entry name" value="AAA"/>
    <property type="match status" value="1"/>
</dbReference>